<dbReference type="InterPro" id="IPR002909">
    <property type="entry name" value="IPT_dom"/>
</dbReference>
<dbReference type="InterPro" id="IPR053331">
    <property type="entry name" value="EGF-like_comC"/>
</dbReference>
<dbReference type="Proteomes" id="UP000001064">
    <property type="component" value="Unassembled WGS sequence"/>
</dbReference>
<evidence type="ECO:0000259" key="3">
    <source>
        <dbReference type="PROSITE" id="PS50026"/>
    </source>
</evidence>
<dbReference type="Pfam" id="PF22933">
    <property type="entry name" value="ComC_SSD"/>
    <property type="match status" value="1"/>
</dbReference>
<dbReference type="KEGG" id="dpp:DICPUDRAFT_35951"/>
<evidence type="ECO:0000313" key="5">
    <source>
        <dbReference type="Proteomes" id="UP000001064"/>
    </source>
</evidence>
<dbReference type="STRING" id="5786.F0ZQ66"/>
<dbReference type="PROSITE" id="PS00022">
    <property type="entry name" value="EGF_1"/>
    <property type="match status" value="2"/>
</dbReference>
<dbReference type="EMBL" id="GL871120">
    <property type="protein sequence ID" value="EGC33916.1"/>
    <property type="molecule type" value="Genomic_DNA"/>
</dbReference>
<dbReference type="PANTHER" id="PTHR24032">
    <property type="entry name" value="EGF-LIKE DOMAIN-CONTAINING PROTEIN-RELATED-RELATED"/>
    <property type="match status" value="1"/>
</dbReference>
<sequence length="468" mass="51729">MVVNIHVSTPDSTLSTQITIDFPTNPDTINTQPVLYCQSNCSKNGFCVTNNATCSCFSKWTGSECSLPIQSISSIDPCTSSGGQVIIHGWFGDVHEDPSITIGNLPCSSPQFTSDTIVCQLGGGDGTKDVVITQNGVQVVFKNRFQYLNYNYPCLNDCTSPLHGTCNTTIGSCICKDSWTGFDCSLKSSNDTNGNNIPGSNSTVDTDTGETSISNENTNYLVGLIELVEIDVNGNEAKRTDLQSNWNATVKNSIYKFSKSYENLFNIVYTVEQIKEQLKEYTYAGIKLSIPKGGIKISVNITNYQYQSSLNTLQLRFLSTVKESDLNDCNNEESKSTTNIDPNLTLNYISIKKNKRIFSGRFINRIESDGRATFMSSEIVSSNSTSVIVGLNLPFCKTCYIDPDFSVLVSPDFKACNKSREKWIIPVAVVVPCVGVALIIIIIVLLYKNYKYSIKEKLDFKLRVFNKE</sequence>
<feature type="domain" description="EGF-like" evidence="3">
    <location>
        <begin position="150"/>
        <end position="185"/>
    </location>
</feature>
<keyword evidence="2" id="KW-1133">Transmembrane helix</keyword>
<feature type="disulfide bond" evidence="1">
    <location>
        <begin position="37"/>
        <end position="47"/>
    </location>
</feature>
<dbReference type="OrthoDB" id="6130531at2759"/>
<dbReference type="SMART" id="SM00181">
    <property type="entry name" value="EGF"/>
    <property type="match status" value="2"/>
</dbReference>
<dbReference type="InterPro" id="IPR013783">
    <property type="entry name" value="Ig-like_fold"/>
</dbReference>
<proteinExistence type="predicted"/>
<dbReference type="InterPro" id="IPR000742">
    <property type="entry name" value="EGF"/>
</dbReference>
<accession>F0ZQ66</accession>
<dbReference type="VEuPathDB" id="AmoebaDB:DICPUDRAFT_35951"/>
<dbReference type="PROSITE" id="PS50026">
    <property type="entry name" value="EGF_3"/>
    <property type="match status" value="2"/>
</dbReference>
<dbReference type="InterPro" id="IPR014756">
    <property type="entry name" value="Ig_E-set"/>
</dbReference>
<keyword evidence="1" id="KW-1015">Disulfide bond</keyword>
<dbReference type="AlphaFoldDB" id="F0ZQ66"/>
<keyword evidence="1" id="KW-0245">EGF-like domain</keyword>
<dbReference type="RefSeq" id="XP_003289551.1">
    <property type="nucleotide sequence ID" value="XM_003289503.1"/>
</dbReference>
<dbReference type="OMA" id="TIGSCIC"/>
<dbReference type="GeneID" id="10502665"/>
<gene>
    <name evidence="4" type="ORF">DICPUDRAFT_35951</name>
</gene>
<reference evidence="5" key="1">
    <citation type="journal article" date="2011" name="Genome Biol.">
        <title>Comparative genomics of the social amoebae Dictyostelium discoideum and Dictyostelium purpureum.</title>
        <authorList>
            <consortium name="US DOE Joint Genome Institute (JGI-PGF)"/>
            <person name="Sucgang R."/>
            <person name="Kuo A."/>
            <person name="Tian X."/>
            <person name="Salerno W."/>
            <person name="Parikh A."/>
            <person name="Feasley C.L."/>
            <person name="Dalin E."/>
            <person name="Tu H."/>
            <person name="Huang E."/>
            <person name="Barry K."/>
            <person name="Lindquist E."/>
            <person name="Shapiro H."/>
            <person name="Bruce D."/>
            <person name="Schmutz J."/>
            <person name="Salamov A."/>
            <person name="Fey P."/>
            <person name="Gaudet P."/>
            <person name="Anjard C."/>
            <person name="Babu M.M."/>
            <person name="Basu S."/>
            <person name="Bushmanova Y."/>
            <person name="van der Wel H."/>
            <person name="Katoh-Kurasawa M."/>
            <person name="Dinh C."/>
            <person name="Coutinho P.M."/>
            <person name="Saito T."/>
            <person name="Elias M."/>
            <person name="Schaap P."/>
            <person name="Kay R.R."/>
            <person name="Henrissat B."/>
            <person name="Eichinger L."/>
            <person name="Rivero F."/>
            <person name="Putnam N.H."/>
            <person name="West C.M."/>
            <person name="Loomis W.F."/>
            <person name="Chisholm R.L."/>
            <person name="Shaulsky G."/>
            <person name="Strassmann J.E."/>
            <person name="Queller D.C."/>
            <person name="Kuspa A."/>
            <person name="Grigoriev I.V."/>
        </authorList>
    </citation>
    <scope>NUCLEOTIDE SEQUENCE [LARGE SCALE GENOMIC DNA]</scope>
    <source>
        <strain evidence="5">QSDP1</strain>
    </source>
</reference>
<keyword evidence="2" id="KW-0472">Membrane</keyword>
<keyword evidence="2" id="KW-0812">Transmembrane</keyword>
<dbReference type="SUPFAM" id="SSF81296">
    <property type="entry name" value="E set domains"/>
    <property type="match status" value="1"/>
</dbReference>
<dbReference type="Gene3D" id="2.60.120.260">
    <property type="entry name" value="Galactose-binding domain-like"/>
    <property type="match status" value="1"/>
</dbReference>
<dbReference type="InterPro" id="IPR054484">
    <property type="entry name" value="ComC_SSD"/>
</dbReference>
<protein>
    <recommendedName>
        <fullName evidence="3">EGF-like domain-containing protein</fullName>
    </recommendedName>
</protein>
<dbReference type="Gene3D" id="2.60.40.10">
    <property type="entry name" value="Immunoglobulins"/>
    <property type="match status" value="1"/>
</dbReference>
<keyword evidence="5" id="KW-1185">Reference proteome</keyword>
<feature type="domain" description="EGF-like" evidence="3">
    <location>
        <begin position="33"/>
        <end position="66"/>
    </location>
</feature>
<feature type="transmembrane region" description="Helical" evidence="2">
    <location>
        <begin position="423"/>
        <end position="447"/>
    </location>
</feature>
<feature type="disulfide bond" evidence="1">
    <location>
        <begin position="175"/>
        <end position="184"/>
    </location>
</feature>
<feature type="disulfide bond" evidence="1">
    <location>
        <begin position="56"/>
        <end position="65"/>
    </location>
</feature>
<evidence type="ECO:0000256" key="2">
    <source>
        <dbReference type="SAM" id="Phobius"/>
    </source>
</evidence>
<name>F0ZQ66_DICPU</name>
<dbReference type="PANTHER" id="PTHR24032:SF20">
    <property type="entry name" value="EGF-LIKE DOMAIN-CONTAINING PROTEIN"/>
    <property type="match status" value="1"/>
</dbReference>
<dbReference type="CDD" id="cd00603">
    <property type="entry name" value="IPT_PCSR"/>
    <property type="match status" value="1"/>
</dbReference>
<organism evidence="4 5">
    <name type="scientific">Dictyostelium purpureum</name>
    <name type="common">Slime mold</name>
    <dbReference type="NCBI Taxonomy" id="5786"/>
    <lineage>
        <taxon>Eukaryota</taxon>
        <taxon>Amoebozoa</taxon>
        <taxon>Evosea</taxon>
        <taxon>Eumycetozoa</taxon>
        <taxon>Dictyostelia</taxon>
        <taxon>Dictyosteliales</taxon>
        <taxon>Dictyosteliaceae</taxon>
        <taxon>Dictyostelium</taxon>
    </lineage>
</organism>
<dbReference type="Pfam" id="PF01833">
    <property type="entry name" value="TIG"/>
    <property type="match status" value="1"/>
</dbReference>
<dbReference type="InParanoid" id="F0ZQ66"/>
<evidence type="ECO:0000313" key="4">
    <source>
        <dbReference type="EMBL" id="EGC33916.1"/>
    </source>
</evidence>
<evidence type="ECO:0000256" key="1">
    <source>
        <dbReference type="PROSITE-ProRule" id="PRU00076"/>
    </source>
</evidence>
<comment type="caution">
    <text evidence="1">Lacks conserved residue(s) required for the propagation of feature annotation.</text>
</comment>